<dbReference type="Proteomes" id="UP000677918">
    <property type="component" value="Unassembled WGS sequence"/>
</dbReference>
<evidence type="ECO:0000313" key="2">
    <source>
        <dbReference type="Proteomes" id="UP000677918"/>
    </source>
</evidence>
<accession>A0A8J4M0V4</accession>
<proteinExistence type="predicted"/>
<reference evidence="1" key="1">
    <citation type="submission" date="2021-04" db="EMBL/GenBank/DDBJ databases">
        <title>Draft genome sequence of Xylanibacillus composti strain K13.</title>
        <authorList>
            <person name="Uke A."/>
            <person name="Chhe C."/>
            <person name="Baramee S."/>
            <person name="Kosugi A."/>
        </authorList>
    </citation>
    <scope>NUCLEOTIDE SEQUENCE</scope>
    <source>
        <strain evidence="1">K13</strain>
    </source>
</reference>
<dbReference type="EMBL" id="BOVK01000013">
    <property type="protein sequence ID" value="GIQ68190.1"/>
    <property type="molecule type" value="Genomic_DNA"/>
</dbReference>
<keyword evidence="2" id="KW-1185">Reference proteome</keyword>
<evidence type="ECO:0000313" key="1">
    <source>
        <dbReference type="EMBL" id="GIQ68190.1"/>
    </source>
</evidence>
<comment type="caution">
    <text evidence="1">The sequence shown here is derived from an EMBL/GenBank/DDBJ whole genome shotgun (WGS) entry which is preliminary data.</text>
</comment>
<dbReference type="AlphaFoldDB" id="A0A8J4M0V4"/>
<organism evidence="1 2">
    <name type="scientific">Xylanibacillus composti</name>
    <dbReference type="NCBI Taxonomy" id="1572762"/>
    <lineage>
        <taxon>Bacteria</taxon>
        <taxon>Bacillati</taxon>
        <taxon>Bacillota</taxon>
        <taxon>Bacilli</taxon>
        <taxon>Bacillales</taxon>
        <taxon>Paenibacillaceae</taxon>
        <taxon>Xylanibacillus</taxon>
    </lineage>
</organism>
<gene>
    <name evidence="1" type="ORF">XYCOK13_10140</name>
</gene>
<name>A0A8J4M0V4_9BACL</name>
<sequence>MKTGCLTRYSPKSGSLYPFPGMLALGFVRSSIRAPCYAAFLRDRCAAKKPTLAIADRIIAATYSVWASMAS</sequence>
<protein>
    <submittedName>
        <fullName evidence="1">Uncharacterized protein</fullName>
    </submittedName>
</protein>